<proteinExistence type="predicted"/>
<reference evidence="1 2" key="1">
    <citation type="journal article" date="2016" name="Int. J. Syst. Evol. Microbiol.">
        <title>Description of Comamonas sediminis sp. nov., isolated from lagoon sediments.</title>
        <authorList>
            <person name="Subhash Y."/>
            <person name="Bang J.J."/>
            <person name="You T.H."/>
            <person name="Lee S.S."/>
        </authorList>
    </citation>
    <scope>NUCLEOTIDE SEQUENCE [LARGE SCALE GENOMIC DNA]</scope>
    <source>
        <strain evidence="1 2">JCM 31169</strain>
    </source>
</reference>
<organism evidence="1 2">
    <name type="scientific">Comamonas sediminis</name>
    <dbReference type="NCBI Taxonomy" id="1783360"/>
    <lineage>
        <taxon>Bacteria</taxon>
        <taxon>Pseudomonadati</taxon>
        <taxon>Pseudomonadota</taxon>
        <taxon>Betaproteobacteria</taxon>
        <taxon>Burkholderiales</taxon>
        <taxon>Comamonadaceae</taxon>
        <taxon>Comamonas</taxon>
    </lineage>
</organism>
<name>A0ABV4B0A6_9BURK</name>
<gene>
    <name evidence="1" type="ORF">AB7A72_04990</name>
</gene>
<comment type="caution">
    <text evidence="1">The sequence shown here is derived from an EMBL/GenBank/DDBJ whole genome shotgun (WGS) entry which is preliminary data.</text>
</comment>
<dbReference type="EMBL" id="JBGBDC010000002">
    <property type="protein sequence ID" value="MEY2250348.1"/>
    <property type="molecule type" value="Genomic_DNA"/>
</dbReference>
<protein>
    <submittedName>
        <fullName evidence="1">Uncharacterized protein</fullName>
    </submittedName>
</protein>
<accession>A0ABV4B0A6</accession>
<evidence type="ECO:0000313" key="2">
    <source>
        <dbReference type="Proteomes" id="UP001562178"/>
    </source>
</evidence>
<sequence>MTEFQKTRDWLVTLAMTPGWWHYSREQAAQLENDPQAAGAWAGMRQAVRAELKAKGFRPPPAELEQMW</sequence>
<dbReference type="Proteomes" id="UP001562178">
    <property type="component" value="Unassembled WGS sequence"/>
</dbReference>
<dbReference type="RefSeq" id="WP_369459199.1">
    <property type="nucleotide sequence ID" value="NZ_JBGBDC010000002.1"/>
</dbReference>
<keyword evidence="2" id="KW-1185">Reference proteome</keyword>
<evidence type="ECO:0000313" key="1">
    <source>
        <dbReference type="EMBL" id="MEY2250348.1"/>
    </source>
</evidence>